<protein>
    <submittedName>
        <fullName evidence="3">Uncharacterized protein</fullName>
    </submittedName>
</protein>
<gene>
    <name evidence="3" type="ORF">PNK_1720</name>
</gene>
<feature type="compositionally biased region" description="Polar residues" evidence="2">
    <location>
        <begin position="129"/>
        <end position="150"/>
    </location>
</feature>
<dbReference type="KEGG" id="pnl:PNK_1720"/>
<sequence>MNPNLSPLTSQGATLSQSEMLGKLAEQGIKVSVNHESKAGMIEANGRQFSVKLVNVNGEHPLDADTMTQVATRLAYMLFSKDLLDPKFQGAKVGDQGIQLKDGRSISHEQAQTKELYQDMKTIMQERLTPTSSDEPVQQTEPKTIQQTEPKSLGKAEALEKQFIHATGLDQHVLNAINKYGVSKVIVDGAFSQERFEALEKAEQRTIQAQHNPKTSLNTRLKGFLSRLTQTNKIETARIKSSKHTVSNEVLSEKLKLASSEMKQYTTKMAMLQSARDGLTKLPREKQKEAKEAIKEREKAVKNHMSNLKALHKELSRYNLEENGDLKTKVDKHLPDLDSLVKASDPHAASLAYMQKHKLIPDEELNKKLNLANFEMKQYTKEMAMLQKTRDGLDKLTPDQQIGSKKAIEKKEAAIKNHMQNMKALHEELSGYNLKKNKDLKANIEKQLPDLESLVNASDPHAASLAYIEKYKTISDFQSGIVSGYTAAWSEKYPFRKPEEPANLIIGHQGLMERDPANKASYQELVSIFQELHSALEEASKTFGPATQGTVNGPIIKPETTTTPEIRDAQQALRDKIANLKQRAEGLTFTTNDSNKLPIPTVPNLGQFSVANLLAAFKKIDNDLTHFDNLRPRTV</sequence>
<dbReference type="InParanoid" id="A0A0U5JG26"/>
<accession>A0A0U5JG26</accession>
<reference evidence="4" key="1">
    <citation type="submission" date="2015-09" db="EMBL/GenBank/DDBJ databases">
        <authorList>
            <person name="Bertelli C."/>
        </authorList>
    </citation>
    <scope>NUCLEOTIDE SEQUENCE [LARGE SCALE GENOMIC DNA]</scope>
    <source>
        <strain evidence="4">KNic</strain>
    </source>
</reference>
<keyword evidence="1" id="KW-0175">Coiled coil</keyword>
<dbReference type="EMBL" id="LN879502">
    <property type="protein sequence ID" value="CUI17327.1"/>
    <property type="molecule type" value="Genomic_DNA"/>
</dbReference>
<proteinExistence type="predicted"/>
<feature type="region of interest" description="Disordered" evidence="2">
    <location>
        <begin position="129"/>
        <end position="151"/>
    </location>
</feature>
<dbReference type="PATRIC" id="fig|389348.3.peg.1934"/>
<evidence type="ECO:0000256" key="1">
    <source>
        <dbReference type="SAM" id="Coils"/>
    </source>
</evidence>
<keyword evidence="4" id="KW-1185">Reference proteome</keyword>
<evidence type="ECO:0000313" key="3">
    <source>
        <dbReference type="EMBL" id="CUI17327.1"/>
    </source>
</evidence>
<feature type="coiled-coil region" evidence="1">
    <location>
        <begin position="294"/>
        <end position="321"/>
    </location>
</feature>
<dbReference type="Proteomes" id="UP000069902">
    <property type="component" value="Chromosome cPNK"/>
</dbReference>
<dbReference type="AlphaFoldDB" id="A0A0U5JG26"/>
<organism evidence="3 4">
    <name type="scientific">Candidatus Protochlamydia naegleriophila</name>
    <dbReference type="NCBI Taxonomy" id="389348"/>
    <lineage>
        <taxon>Bacteria</taxon>
        <taxon>Pseudomonadati</taxon>
        <taxon>Chlamydiota</taxon>
        <taxon>Chlamydiia</taxon>
        <taxon>Parachlamydiales</taxon>
        <taxon>Parachlamydiaceae</taxon>
        <taxon>Candidatus Protochlamydia</taxon>
    </lineage>
</organism>
<dbReference type="RefSeq" id="WP_059061485.1">
    <property type="nucleotide sequence ID" value="NZ_LN879502.1"/>
</dbReference>
<name>A0A0U5JG26_9BACT</name>
<feature type="coiled-coil region" evidence="1">
    <location>
        <begin position="362"/>
        <end position="435"/>
    </location>
</feature>
<evidence type="ECO:0000313" key="4">
    <source>
        <dbReference type="Proteomes" id="UP000069902"/>
    </source>
</evidence>
<evidence type="ECO:0000256" key="2">
    <source>
        <dbReference type="SAM" id="MobiDB-lite"/>
    </source>
</evidence>